<sequence length="417" mass="43523">MQELAILVIVVLVALAFDFTNGFHDTANAMAPSVATGALKPKVAVALSASLNLVGAMLSIEVARTVGSGIVDLTGVDGESLMLIVLCGLTGAIIWNVLTWLFGLPSSSSHSLFGGLIGATVAALGVTGVLWGGVAQKILIPALLAPIIAGLVAFTGTWLVHKVTRRISDGTARNGFRWGQIGAASLMSLAHGTNDAQKTMGVIFLALVAHGSLDPDADMPLWIRIVCALAIAAGTYMGGWRVIRTLGKGIVDISPRQGMAADFSSASIILTSSHLGLPLSTTHVASGSVIGSGMARTDATVRWSVARKMLLAWIVTLPAAGAVGAVCYLVAGLFGHLWGAIVITVVLVIACGAMWLRSRASHVDHANVSAEWDAAPKEERKELKRERKRAIDRELSTVASGIAPVTKPAKRRRRKDG</sequence>
<feature type="transmembrane region" description="Helical" evidence="6">
    <location>
        <begin position="310"/>
        <end position="331"/>
    </location>
</feature>
<dbReference type="Pfam" id="PF01384">
    <property type="entry name" value="PHO4"/>
    <property type="match status" value="1"/>
</dbReference>
<evidence type="ECO:0000256" key="5">
    <source>
        <dbReference type="ARBA" id="ARBA00023136"/>
    </source>
</evidence>
<feature type="transmembrane region" description="Helical" evidence="6">
    <location>
        <begin position="138"/>
        <end position="160"/>
    </location>
</feature>
<evidence type="ECO:0000313" key="8">
    <source>
        <dbReference type="Proteomes" id="UP001501599"/>
    </source>
</evidence>
<evidence type="ECO:0000256" key="6">
    <source>
        <dbReference type="RuleBase" id="RU363058"/>
    </source>
</evidence>
<evidence type="ECO:0000256" key="2">
    <source>
        <dbReference type="ARBA" id="ARBA00022448"/>
    </source>
</evidence>
<evidence type="ECO:0000256" key="1">
    <source>
        <dbReference type="ARBA" id="ARBA00004141"/>
    </source>
</evidence>
<dbReference type="PANTHER" id="PTHR11101:SF54">
    <property type="entry name" value="LOW-AFFINITY INORGANIC PHOSPHATE TRANSPORTER-RELATED"/>
    <property type="match status" value="1"/>
</dbReference>
<evidence type="ECO:0000313" key="7">
    <source>
        <dbReference type="EMBL" id="GAA2170499.1"/>
    </source>
</evidence>
<keyword evidence="2 6" id="KW-0813">Transport</keyword>
<keyword evidence="6" id="KW-0592">Phosphate transport</keyword>
<feature type="transmembrane region" description="Helical" evidence="6">
    <location>
        <begin position="337"/>
        <end position="356"/>
    </location>
</feature>
<organism evidence="7 8">
    <name type="scientific">Agrococcus versicolor</name>
    <dbReference type="NCBI Taxonomy" id="501482"/>
    <lineage>
        <taxon>Bacteria</taxon>
        <taxon>Bacillati</taxon>
        <taxon>Actinomycetota</taxon>
        <taxon>Actinomycetes</taxon>
        <taxon>Micrococcales</taxon>
        <taxon>Microbacteriaceae</taxon>
        <taxon>Agrococcus</taxon>
    </lineage>
</organism>
<dbReference type="PANTHER" id="PTHR11101">
    <property type="entry name" value="PHOSPHATE TRANSPORTER"/>
    <property type="match status" value="1"/>
</dbReference>
<comment type="subcellular location">
    <subcellularLocation>
        <location evidence="1 6">Membrane</location>
        <topology evidence="1 6">Multi-pass membrane protein</topology>
    </subcellularLocation>
</comment>
<dbReference type="InterPro" id="IPR001204">
    <property type="entry name" value="Phos_transporter"/>
</dbReference>
<name>A0ABP5M8L3_9MICO</name>
<feature type="transmembrane region" description="Helical" evidence="6">
    <location>
        <begin position="81"/>
        <end position="104"/>
    </location>
</feature>
<keyword evidence="3 6" id="KW-0812">Transmembrane</keyword>
<reference evidence="8" key="1">
    <citation type="journal article" date="2019" name="Int. J. Syst. Evol. Microbiol.">
        <title>The Global Catalogue of Microorganisms (GCM) 10K type strain sequencing project: providing services to taxonomists for standard genome sequencing and annotation.</title>
        <authorList>
            <consortium name="The Broad Institute Genomics Platform"/>
            <consortium name="The Broad Institute Genome Sequencing Center for Infectious Disease"/>
            <person name="Wu L."/>
            <person name="Ma J."/>
        </authorList>
    </citation>
    <scope>NUCLEOTIDE SEQUENCE [LARGE SCALE GENOMIC DNA]</scope>
    <source>
        <strain evidence="8">JCM 16026</strain>
    </source>
</reference>
<keyword evidence="5 6" id="KW-0472">Membrane</keyword>
<feature type="transmembrane region" description="Helical" evidence="6">
    <location>
        <begin position="111"/>
        <end position="132"/>
    </location>
</feature>
<feature type="transmembrane region" description="Helical" evidence="6">
    <location>
        <begin position="219"/>
        <end position="238"/>
    </location>
</feature>
<keyword evidence="8" id="KW-1185">Reference proteome</keyword>
<comment type="similarity">
    <text evidence="6">Belongs to the inorganic phosphate transporter (PiT) (TC 2.A.20) family.</text>
</comment>
<comment type="caution">
    <text evidence="7">The sequence shown here is derived from an EMBL/GenBank/DDBJ whole genome shotgun (WGS) entry which is preliminary data.</text>
</comment>
<proteinExistence type="inferred from homology"/>
<keyword evidence="4 6" id="KW-1133">Transmembrane helix</keyword>
<accession>A0ABP5M8L3</accession>
<gene>
    <name evidence="7" type="ORF">GCM10009846_01120</name>
</gene>
<dbReference type="Proteomes" id="UP001501599">
    <property type="component" value="Unassembled WGS sequence"/>
</dbReference>
<dbReference type="EMBL" id="BAAAQT010000001">
    <property type="protein sequence ID" value="GAA2170499.1"/>
    <property type="molecule type" value="Genomic_DNA"/>
</dbReference>
<evidence type="ECO:0000256" key="4">
    <source>
        <dbReference type="ARBA" id="ARBA00022989"/>
    </source>
</evidence>
<dbReference type="RefSeq" id="WP_344339249.1">
    <property type="nucleotide sequence ID" value="NZ_BAAAQT010000001.1"/>
</dbReference>
<evidence type="ECO:0000256" key="3">
    <source>
        <dbReference type="ARBA" id="ARBA00022692"/>
    </source>
</evidence>
<protein>
    <recommendedName>
        <fullName evidence="6">Phosphate transporter</fullName>
    </recommendedName>
</protein>